<keyword evidence="1" id="KW-0472">Membrane</keyword>
<evidence type="ECO:0000313" key="3">
    <source>
        <dbReference type="Proteomes" id="UP000699462"/>
    </source>
</evidence>
<gene>
    <name evidence="2" type="ORF">P879_06911</name>
</gene>
<dbReference type="EMBL" id="JTDF01005398">
    <property type="protein sequence ID" value="KAF8566263.1"/>
    <property type="molecule type" value="Genomic_DNA"/>
</dbReference>
<organism evidence="2 3">
    <name type="scientific">Paragonimus westermani</name>
    <dbReference type="NCBI Taxonomy" id="34504"/>
    <lineage>
        <taxon>Eukaryota</taxon>
        <taxon>Metazoa</taxon>
        <taxon>Spiralia</taxon>
        <taxon>Lophotrochozoa</taxon>
        <taxon>Platyhelminthes</taxon>
        <taxon>Trematoda</taxon>
        <taxon>Digenea</taxon>
        <taxon>Plagiorchiida</taxon>
        <taxon>Troglotremata</taxon>
        <taxon>Troglotrematidae</taxon>
        <taxon>Paragonimus</taxon>
    </lineage>
</organism>
<dbReference type="AlphaFoldDB" id="A0A8T0DEM8"/>
<protein>
    <submittedName>
        <fullName evidence="2">Uncharacterized protein</fullName>
    </submittedName>
</protein>
<proteinExistence type="predicted"/>
<name>A0A8T0DEM8_9TREM</name>
<comment type="caution">
    <text evidence="2">The sequence shown here is derived from an EMBL/GenBank/DDBJ whole genome shotgun (WGS) entry which is preliminary data.</text>
</comment>
<evidence type="ECO:0000256" key="1">
    <source>
        <dbReference type="SAM" id="Phobius"/>
    </source>
</evidence>
<feature type="transmembrane region" description="Helical" evidence="1">
    <location>
        <begin position="80"/>
        <end position="102"/>
    </location>
</feature>
<accession>A0A8T0DEM8</accession>
<keyword evidence="1" id="KW-0812">Transmembrane</keyword>
<evidence type="ECO:0000313" key="2">
    <source>
        <dbReference type="EMBL" id="KAF8566263.1"/>
    </source>
</evidence>
<keyword evidence="3" id="KW-1185">Reference proteome</keyword>
<keyword evidence="1" id="KW-1133">Transmembrane helix</keyword>
<reference evidence="2 3" key="1">
    <citation type="submission" date="2019-07" db="EMBL/GenBank/DDBJ databases">
        <title>Annotation for the trematode Paragonimus westermani.</title>
        <authorList>
            <person name="Choi Y.-J."/>
        </authorList>
    </citation>
    <scope>NUCLEOTIDE SEQUENCE [LARGE SCALE GENOMIC DNA]</scope>
    <source>
        <strain evidence="2">180907_Pwestermani</strain>
    </source>
</reference>
<sequence>MRDATEAPCHSERLTQWHRTGLSIEGEPISCEGQPRDGRYYHKMPSEVEADDWDSHEGHTGYDIQRSYQFWHKQYISCRFFAHMPLFVSAMSVLTQAVYLSLQSYNSQNMADICALLTTHSLFQS</sequence>
<dbReference type="Proteomes" id="UP000699462">
    <property type="component" value="Unassembled WGS sequence"/>
</dbReference>